<dbReference type="GO" id="GO:0046872">
    <property type="term" value="F:metal ion binding"/>
    <property type="evidence" value="ECO:0007669"/>
    <property type="project" value="UniProtKB-KW"/>
</dbReference>
<name>A0A348AFI5_9FIRM</name>
<evidence type="ECO:0000313" key="6">
    <source>
        <dbReference type="EMBL" id="BBB89833.1"/>
    </source>
</evidence>
<reference evidence="6 7" key="1">
    <citation type="journal article" date="2018" name="Int. J. Syst. Evol. Microbiol.">
        <title>Methylomusa anaerophila gen. nov., sp. nov., an anaerobic methanol-utilizing bacterium isolated from a microbial fuel cell.</title>
        <authorList>
            <person name="Amano N."/>
            <person name="Yamamuro A."/>
            <person name="Miyahara M."/>
            <person name="Kouzuma A."/>
            <person name="Abe T."/>
            <person name="Watanabe K."/>
        </authorList>
    </citation>
    <scope>NUCLEOTIDE SEQUENCE [LARGE SCALE GENOMIC DNA]</scope>
    <source>
        <strain evidence="6 7">MMFC1</strain>
    </source>
</reference>
<keyword evidence="7" id="KW-1185">Reference proteome</keyword>
<dbReference type="GO" id="GO:0016491">
    <property type="term" value="F:oxidoreductase activity"/>
    <property type="evidence" value="ECO:0007669"/>
    <property type="project" value="UniProtKB-KW"/>
</dbReference>
<keyword evidence="3" id="KW-0408">Iron</keyword>
<dbReference type="AlphaFoldDB" id="A0A348AFI5"/>
<sequence length="137" mass="14557">MSDVKVVGFVCRMCALVSSDLGPPADANSNVAIETIELPCAGKVDVRLLLEAFEKGVDAVFVAGCPEHECMNVNGSSRAKKRLEHAKTILDQIGIGGERLVMYNVSGTHGPRFAHIARDMAGLITKLGPSPLKARKA</sequence>
<evidence type="ECO:0000256" key="2">
    <source>
        <dbReference type="ARBA" id="ARBA00023002"/>
    </source>
</evidence>
<proteinExistence type="predicted"/>
<keyword evidence="2" id="KW-0560">Oxidoreductase</keyword>
<evidence type="ECO:0000256" key="3">
    <source>
        <dbReference type="ARBA" id="ARBA00023004"/>
    </source>
</evidence>
<gene>
    <name evidence="6" type="ORF">MAMMFC1_00467</name>
</gene>
<evidence type="ECO:0000256" key="1">
    <source>
        <dbReference type="ARBA" id="ARBA00022723"/>
    </source>
</evidence>
<dbReference type="KEGG" id="mana:MAMMFC1_00467"/>
<dbReference type="Proteomes" id="UP000276437">
    <property type="component" value="Chromosome"/>
</dbReference>
<evidence type="ECO:0000259" key="5">
    <source>
        <dbReference type="Pfam" id="PF02662"/>
    </source>
</evidence>
<keyword evidence="1" id="KW-0479">Metal-binding</keyword>
<keyword evidence="4" id="KW-0411">Iron-sulfur</keyword>
<feature type="domain" description="F420-non-reducing hydrogenase iron-sulfur subunit D" evidence="5">
    <location>
        <begin position="6"/>
        <end position="128"/>
    </location>
</feature>
<organism evidence="6 7">
    <name type="scientific">Methylomusa anaerophila</name>
    <dbReference type="NCBI Taxonomy" id="1930071"/>
    <lineage>
        <taxon>Bacteria</taxon>
        <taxon>Bacillati</taxon>
        <taxon>Bacillota</taxon>
        <taxon>Negativicutes</taxon>
        <taxon>Selenomonadales</taxon>
        <taxon>Sporomusaceae</taxon>
        <taxon>Methylomusa</taxon>
    </lineage>
</organism>
<dbReference type="RefSeq" id="WP_197723897.1">
    <property type="nucleotide sequence ID" value="NZ_AP018449.1"/>
</dbReference>
<dbReference type="EMBL" id="AP018449">
    <property type="protein sequence ID" value="BBB89833.1"/>
    <property type="molecule type" value="Genomic_DNA"/>
</dbReference>
<dbReference type="GO" id="GO:0051536">
    <property type="term" value="F:iron-sulfur cluster binding"/>
    <property type="evidence" value="ECO:0007669"/>
    <property type="project" value="UniProtKB-KW"/>
</dbReference>
<evidence type="ECO:0000256" key="4">
    <source>
        <dbReference type="ARBA" id="ARBA00023014"/>
    </source>
</evidence>
<accession>A0A348AFI5</accession>
<dbReference type="Pfam" id="PF02662">
    <property type="entry name" value="FlpD"/>
    <property type="match status" value="1"/>
</dbReference>
<protein>
    <submittedName>
        <fullName evidence="6">Methyl-viologen-reducing hydrogenase, delta subunit</fullName>
    </submittedName>
</protein>
<evidence type="ECO:0000313" key="7">
    <source>
        <dbReference type="Proteomes" id="UP000276437"/>
    </source>
</evidence>
<dbReference type="InterPro" id="IPR003813">
    <property type="entry name" value="MvhD/FlpD"/>
</dbReference>